<dbReference type="KEGG" id="sfu:Sfum_3729"/>
<protein>
    <submittedName>
        <fullName evidence="2">Putative GAF sensor protein</fullName>
    </submittedName>
</protein>
<evidence type="ECO:0000259" key="1">
    <source>
        <dbReference type="SMART" id="SM00065"/>
    </source>
</evidence>
<dbReference type="Pfam" id="PF13185">
    <property type="entry name" value="GAF_2"/>
    <property type="match status" value="1"/>
</dbReference>
<evidence type="ECO:0000313" key="2">
    <source>
        <dbReference type="EMBL" id="ABK19399.1"/>
    </source>
</evidence>
<accession>A0LPP7</accession>
<reference evidence="2 3" key="1">
    <citation type="submission" date="2006-10" db="EMBL/GenBank/DDBJ databases">
        <title>Complete sequence of Syntrophobacter fumaroxidans MPOB.</title>
        <authorList>
            <consortium name="US DOE Joint Genome Institute"/>
            <person name="Copeland A."/>
            <person name="Lucas S."/>
            <person name="Lapidus A."/>
            <person name="Barry K."/>
            <person name="Detter J.C."/>
            <person name="Glavina del Rio T."/>
            <person name="Hammon N."/>
            <person name="Israni S."/>
            <person name="Pitluck S."/>
            <person name="Goltsman E.G."/>
            <person name="Martinez M."/>
            <person name="Schmutz J."/>
            <person name="Larimer F."/>
            <person name="Land M."/>
            <person name="Hauser L."/>
            <person name="Kyrpides N."/>
            <person name="Kim E."/>
            <person name="Boone D.R."/>
            <person name="Brockman F."/>
            <person name="Culley D."/>
            <person name="Ferry J."/>
            <person name="Gunsalus R."/>
            <person name="McInerney M.J."/>
            <person name="Morrison M."/>
            <person name="Plugge C."/>
            <person name="Rohlin L."/>
            <person name="Scholten J."/>
            <person name="Sieber J."/>
            <person name="Stams A.J.M."/>
            <person name="Worm P."/>
            <person name="Henstra A.M."/>
            <person name="Richardson P."/>
        </authorList>
    </citation>
    <scope>NUCLEOTIDE SEQUENCE [LARGE SCALE GENOMIC DNA]</scope>
    <source>
        <strain evidence="3">DSM 10017 / MPOB</strain>
    </source>
</reference>
<dbReference type="RefSeq" id="WP_011700524.1">
    <property type="nucleotide sequence ID" value="NC_008554.1"/>
</dbReference>
<sequence>MSSFDEKVALRSFQEISKLLSSTMELPEILNYILEEITRVLGLKGGTIRLVSPKTNTLEWMASVGVSRKYVEKGAVDLDKSVAEAMTGTPVLVLDAGNDPRMQYPKQAREEGIASMLTIPMKARGGKVIGVMRLVTSEPRQFTMDEVDFACAVGELGAQAITNARMFEELTKELKYFKGMVDVAKFW</sequence>
<dbReference type="Gene3D" id="3.30.450.40">
    <property type="match status" value="1"/>
</dbReference>
<dbReference type="STRING" id="335543.Sfum_3729"/>
<dbReference type="InterPro" id="IPR003018">
    <property type="entry name" value="GAF"/>
</dbReference>
<dbReference type="InterPro" id="IPR029016">
    <property type="entry name" value="GAF-like_dom_sf"/>
</dbReference>
<feature type="domain" description="GAF" evidence="1">
    <location>
        <begin position="25"/>
        <end position="171"/>
    </location>
</feature>
<dbReference type="eggNOG" id="COG2203">
    <property type="taxonomic scope" value="Bacteria"/>
</dbReference>
<dbReference type="AlphaFoldDB" id="A0LPP7"/>
<dbReference type="HOGENOM" id="CLU_123787_0_0_7"/>
<keyword evidence="3" id="KW-1185">Reference proteome</keyword>
<gene>
    <name evidence="2" type="ordered locus">Sfum_3729</name>
</gene>
<dbReference type="SMART" id="SM00065">
    <property type="entry name" value="GAF"/>
    <property type="match status" value="1"/>
</dbReference>
<name>A0LPP7_SYNFM</name>
<dbReference type="SUPFAM" id="SSF55781">
    <property type="entry name" value="GAF domain-like"/>
    <property type="match status" value="1"/>
</dbReference>
<dbReference type="OrthoDB" id="9765588at2"/>
<dbReference type="EMBL" id="CP000478">
    <property type="protein sequence ID" value="ABK19399.1"/>
    <property type="molecule type" value="Genomic_DNA"/>
</dbReference>
<evidence type="ECO:0000313" key="3">
    <source>
        <dbReference type="Proteomes" id="UP000001784"/>
    </source>
</evidence>
<dbReference type="InParanoid" id="A0LPP7"/>
<dbReference type="Proteomes" id="UP000001784">
    <property type="component" value="Chromosome"/>
</dbReference>
<organism evidence="2 3">
    <name type="scientific">Syntrophobacter fumaroxidans (strain DSM 10017 / MPOB)</name>
    <dbReference type="NCBI Taxonomy" id="335543"/>
    <lineage>
        <taxon>Bacteria</taxon>
        <taxon>Pseudomonadati</taxon>
        <taxon>Thermodesulfobacteriota</taxon>
        <taxon>Syntrophobacteria</taxon>
        <taxon>Syntrophobacterales</taxon>
        <taxon>Syntrophobacteraceae</taxon>
        <taxon>Syntrophobacter</taxon>
    </lineage>
</organism>
<proteinExistence type="predicted"/>